<feature type="disulfide bond" evidence="3">
    <location>
        <begin position="1239"/>
        <end position="1249"/>
    </location>
</feature>
<dbReference type="GeneID" id="102807984"/>
<keyword evidence="6" id="KW-0472">Membrane</keyword>
<dbReference type="InterPro" id="IPR000859">
    <property type="entry name" value="CUB_dom"/>
</dbReference>
<dbReference type="Gene3D" id="2.60.120.290">
    <property type="entry name" value="Spermadhesin, CUB domain"/>
    <property type="match status" value="3"/>
</dbReference>
<dbReference type="PANTHER" id="PTHR46908:SF8">
    <property type="entry name" value="C-TYPE LECTIN DOMAIN-CONTAINING PROTEIN"/>
    <property type="match status" value="1"/>
</dbReference>
<feature type="domain" description="EGF-like" evidence="9">
    <location>
        <begin position="331"/>
        <end position="364"/>
    </location>
</feature>
<reference evidence="11" key="1">
    <citation type="submission" date="2025-08" db="UniProtKB">
        <authorList>
            <consortium name="RefSeq"/>
        </authorList>
    </citation>
    <scope>IDENTIFICATION</scope>
    <source>
        <tissue evidence="11">Testes</tissue>
    </source>
</reference>
<evidence type="ECO:0000256" key="1">
    <source>
        <dbReference type="ARBA" id="ARBA00023157"/>
    </source>
</evidence>
<organism evidence="10 11">
    <name type="scientific">Saccoglossus kowalevskii</name>
    <name type="common">Acorn worm</name>
    <dbReference type="NCBI Taxonomy" id="10224"/>
    <lineage>
        <taxon>Eukaryota</taxon>
        <taxon>Metazoa</taxon>
        <taxon>Hemichordata</taxon>
        <taxon>Enteropneusta</taxon>
        <taxon>Harrimaniidae</taxon>
        <taxon>Saccoglossus</taxon>
    </lineage>
</organism>
<feature type="domain" description="EGF-like" evidence="9">
    <location>
        <begin position="1128"/>
        <end position="1163"/>
    </location>
</feature>
<feature type="signal peptide" evidence="7">
    <location>
        <begin position="1"/>
        <end position="28"/>
    </location>
</feature>
<dbReference type="SMART" id="SM00192">
    <property type="entry name" value="LDLa"/>
    <property type="match status" value="2"/>
</dbReference>
<dbReference type="PROSITE" id="PS01180">
    <property type="entry name" value="CUB"/>
    <property type="match status" value="2"/>
</dbReference>
<dbReference type="SUPFAM" id="SSF49854">
    <property type="entry name" value="Spermadhesin, CUB domain"/>
    <property type="match status" value="3"/>
</dbReference>
<feature type="disulfide bond" evidence="4">
    <location>
        <begin position="303"/>
        <end position="321"/>
    </location>
</feature>
<feature type="domain" description="EGF-like" evidence="9">
    <location>
        <begin position="1202"/>
        <end position="1233"/>
    </location>
</feature>
<dbReference type="RefSeq" id="XP_006822554.1">
    <property type="nucleotide sequence ID" value="XM_006822491.1"/>
</dbReference>
<feature type="domain" description="EGF-like" evidence="9">
    <location>
        <begin position="1166"/>
        <end position="1197"/>
    </location>
</feature>
<feature type="chain" id="PRO_5047315324" evidence="7">
    <location>
        <begin position="29"/>
        <end position="1405"/>
    </location>
</feature>
<accession>A0ABM0MRB3</accession>
<evidence type="ECO:0000259" key="8">
    <source>
        <dbReference type="PROSITE" id="PS01180"/>
    </source>
</evidence>
<dbReference type="SUPFAM" id="SSF57424">
    <property type="entry name" value="LDL receptor-like module"/>
    <property type="match status" value="2"/>
</dbReference>
<feature type="domain" description="CUB" evidence="8">
    <location>
        <begin position="35"/>
        <end position="154"/>
    </location>
</feature>
<comment type="caution">
    <text evidence="3">Lacks conserved residue(s) required for the propagation of feature annotation.</text>
</comment>
<protein>
    <submittedName>
        <fullName evidence="11">Uncharacterized protein LOC102807984</fullName>
    </submittedName>
</protein>
<dbReference type="InterPro" id="IPR052129">
    <property type="entry name" value="Spermadhesin-Link_domain"/>
</dbReference>
<keyword evidence="1 3" id="KW-1015">Disulfide bond</keyword>
<keyword evidence="7" id="KW-0732">Signal</keyword>
<dbReference type="PROSITE" id="PS00022">
    <property type="entry name" value="EGF_1"/>
    <property type="match status" value="6"/>
</dbReference>
<evidence type="ECO:0000313" key="11">
    <source>
        <dbReference type="RefSeq" id="XP_006822554.1"/>
    </source>
</evidence>
<keyword evidence="6" id="KW-1133">Transmembrane helix</keyword>
<dbReference type="InterPro" id="IPR000742">
    <property type="entry name" value="EGF"/>
</dbReference>
<dbReference type="Proteomes" id="UP000694865">
    <property type="component" value="Unplaced"/>
</dbReference>
<evidence type="ECO:0000256" key="7">
    <source>
        <dbReference type="SAM" id="SignalP"/>
    </source>
</evidence>
<proteinExistence type="predicted"/>
<feature type="compositionally biased region" description="Low complexity" evidence="5">
    <location>
        <begin position="713"/>
        <end position="739"/>
    </location>
</feature>
<dbReference type="InterPro" id="IPR023415">
    <property type="entry name" value="LDLR_class-A_CS"/>
</dbReference>
<feature type="region of interest" description="Disordered" evidence="5">
    <location>
        <begin position="697"/>
        <end position="796"/>
    </location>
</feature>
<name>A0ABM0MRB3_SACKO</name>
<dbReference type="PROSITE" id="PS50068">
    <property type="entry name" value="LDLRA_2"/>
    <property type="match status" value="2"/>
</dbReference>
<feature type="domain" description="EGF-like" evidence="9">
    <location>
        <begin position="1235"/>
        <end position="1266"/>
    </location>
</feature>
<evidence type="ECO:0000256" key="6">
    <source>
        <dbReference type="SAM" id="Phobius"/>
    </source>
</evidence>
<evidence type="ECO:0000256" key="2">
    <source>
        <dbReference type="PROSITE-ProRule" id="PRU00059"/>
    </source>
</evidence>
<keyword evidence="6" id="KW-0812">Transmembrane</keyword>
<feature type="disulfide bond" evidence="3">
    <location>
        <begin position="1153"/>
        <end position="1162"/>
    </location>
</feature>
<dbReference type="CDD" id="cd00112">
    <property type="entry name" value="LDLa"/>
    <property type="match status" value="2"/>
</dbReference>
<dbReference type="PANTHER" id="PTHR46908">
    <property type="entry name" value="CUBILIN-LIKE PROTEIN"/>
    <property type="match status" value="1"/>
</dbReference>
<feature type="disulfide bond" evidence="3">
    <location>
        <begin position="354"/>
        <end position="363"/>
    </location>
</feature>
<dbReference type="InterPro" id="IPR035914">
    <property type="entry name" value="Sperma_CUB_dom_sf"/>
</dbReference>
<feature type="transmembrane region" description="Helical" evidence="6">
    <location>
        <begin position="1286"/>
        <end position="1308"/>
    </location>
</feature>
<feature type="domain" description="CUB" evidence="8">
    <location>
        <begin position="796"/>
        <end position="911"/>
    </location>
</feature>
<feature type="disulfide bond" evidence="3">
    <location>
        <begin position="1223"/>
        <end position="1232"/>
    </location>
</feature>
<feature type="disulfide bond" evidence="3">
    <location>
        <begin position="1187"/>
        <end position="1196"/>
    </location>
</feature>
<feature type="region of interest" description="Disordered" evidence="5">
    <location>
        <begin position="450"/>
        <end position="478"/>
    </location>
</feature>
<dbReference type="PROSITE" id="PS01209">
    <property type="entry name" value="LDLRA_1"/>
    <property type="match status" value="1"/>
</dbReference>
<dbReference type="SMART" id="SM00042">
    <property type="entry name" value="CUB"/>
    <property type="match status" value="2"/>
</dbReference>
<sequence>MEFKNYWVTEFLVILIILTCDISQIANGIETELLCGSVRFTGNSEDKIEGNLTSPNFPRSFPDDVYNCSYTLVNTAGGYINLLFTDFILDDIREEDWDCKNSITDGVNEPRIQKFCGNVRPPAIISYGSLVKIDFIVTTNNAAATGFKVNYSFVESAMWPDKPIVENDILTTLGGIFIFIGSMGVQDKSVDFTWIIVAPLKRRVSLRFDNVTLTYEGGNHDQLFLRDGQTSESKLIESLNTKDVRQAPNTHYDTISNSMFVQLQHTILQYDGIMATYVIFDMADDYTSLCPEAEIDGVETFKCRNRRCINLELVCDGRDHCFDGSDEEYCDTDCRYAGCQNGGTCDETTGRCDCKSGNYGTLCGSENTFNPPTYTDAIIVCGAALGILVLSILVCCVCITWNPNKESARERLRSISSGISSRCGRTHSLSERRMRDIEMSFQDFEPLDIWNPPPYSENPPSYSSSLEGNHSADSNEDNAENVAVENQQTRSGHQSQEDSNQMTIAPSLTNQGFLIDSEERPQFFVCRPGEEFGDAITLPVQVLRDDPRFSLTRSRYYRSRVTCPEPEERDIDTSILPLNTRMDEIIISQIASRRRDNDDDDELSHDSRAVFETNTDASDEHLGSSASGLTSDYSFSSNTVELNNNCTLVFEGASDNSRIRTFDTMRLLCLLVTFTVPLLCVGQIDYVDRNDGELNYDRHSHSNDDDHYDRHSSSSSEENNGRSSISSSEENNGRSSISSSEEDNARSSISSSEEDNARSSISSSEEDNARSSISSSEEDNERSSISSSEEDNSHKCNDLVYEGSHSESNVDSYEAITSPNFPEPYPTDDEFDCTYHIQNVAGGHVRLIFDDFLLSSGDFITIRDEWFSRFEFTEDERPFSIVSRNSFLIVKFKSKGNSNKATGYKARYTFTEDRLDWSEKPFVRQSVLAHPSSIFIASNPCQRPIHTDYIWILRGFEDMGLAIGIEEMFFHADENGRGGTTLQIHDGPTSEAPLIAEIRRPGADFQQHRSISRSSTVYVRLRSEMYHGDKLLGTFASITQPDDTGRCPDDFFRCDDGSCIYHDVVCDGLNQCGDHSDENECKDKEQTTPSHESYCDRCVHHRQCFEDRMLCDCEDGYHGNYCQYEDDLVYTCDQCQNGAHCRINIDGSLECQCQRGYYGTYCEYLQEDKCRFECYNGKCTDEGECKCHKGYYGNMCENEEEPVDDCGGCMNGGYCQSGGYCVCSFPHYGSHCERDRYTCDGGCWHGGICEYGSCSCKYGYYGDRCQFGPDAWYDDLHSETKTISGWFIGGMVVASLLIILLVVATCIAKRRCCGSTAEQSKEKITPYTVSDKLKYTVDLSTRFDECHGNSTYESSEKDNISLPPSYDDISIYSNNPYTVKDVTNIELHSTKGNEAKPIVPPEADK</sequence>
<dbReference type="Gene3D" id="2.10.25.10">
    <property type="entry name" value="Laminin"/>
    <property type="match status" value="1"/>
</dbReference>
<evidence type="ECO:0000256" key="4">
    <source>
        <dbReference type="PROSITE-ProRule" id="PRU00124"/>
    </source>
</evidence>
<gene>
    <name evidence="11" type="primary">LOC102807984</name>
</gene>
<dbReference type="PROSITE" id="PS01186">
    <property type="entry name" value="EGF_2"/>
    <property type="match status" value="4"/>
</dbReference>
<dbReference type="PRINTS" id="PR00261">
    <property type="entry name" value="LDLRECEPTOR"/>
</dbReference>
<evidence type="ECO:0000256" key="5">
    <source>
        <dbReference type="SAM" id="MobiDB-lite"/>
    </source>
</evidence>
<feature type="disulfide bond" evidence="4">
    <location>
        <begin position="315"/>
        <end position="330"/>
    </location>
</feature>
<dbReference type="PROSITE" id="PS50026">
    <property type="entry name" value="EGF_3"/>
    <property type="match status" value="5"/>
</dbReference>
<evidence type="ECO:0000256" key="3">
    <source>
        <dbReference type="PROSITE-ProRule" id="PRU00076"/>
    </source>
</evidence>
<feature type="compositionally biased region" description="Basic and acidic residues" evidence="5">
    <location>
        <begin position="697"/>
        <end position="712"/>
    </location>
</feature>
<evidence type="ECO:0000259" key="9">
    <source>
        <dbReference type="PROSITE" id="PS50026"/>
    </source>
</evidence>
<feature type="disulfide bond" evidence="4">
    <location>
        <begin position="1054"/>
        <end position="1072"/>
    </location>
</feature>
<dbReference type="Pfam" id="PF00057">
    <property type="entry name" value="Ldl_recept_a"/>
    <property type="match status" value="2"/>
</dbReference>
<feature type="disulfide bond" evidence="4">
    <location>
        <begin position="1066"/>
        <end position="1081"/>
    </location>
</feature>
<dbReference type="InterPro" id="IPR002172">
    <property type="entry name" value="LDrepeatLR_classA_rpt"/>
</dbReference>
<dbReference type="Gene3D" id="4.10.400.10">
    <property type="entry name" value="Low-density Lipoprotein Receptor"/>
    <property type="match status" value="2"/>
</dbReference>
<feature type="disulfide bond" evidence="2">
    <location>
        <begin position="99"/>
        <end position="116"/>
    </location>
</feature>
<feature type="disulfide bond" evidence="4">
    <location>
        <begin position="1047"/>
        <end position="1059"/>
    </location>
</feature>
<dbReference type="CDD" id="cd00041">
    <property type="entry name" value="CUB"/>
    <property type="match status" value="2"/>
</dbReference>
<dbReference type="SMART" id="SM00181">
    <property type="entry name" value="EGF"/>
    <property type="match status" value="6"/>
</dbReference>
<keyword evidence="3" id="KW-0245">EGF-like domain</keyword>
<dbReference type="InterPro" id="IPR036055">
    <property type="entry name" value="LDL_receptor-like_sf"/>
</dbReference>
<feature type="disulfide bond" evidence="3">
    <location>
        <begin position="1256"/>
        <end position="1265"/>
    </location>
</feature>
<keyword evidence="10" id="KW-1185">Reference proteome</keyword>
<evidence type="ECO:0000313" key="10">
    <source>
        <dbReference type="Proteomes" id="UP000694865"/>
    </source>
</evidence>